<organism evidence="1 2">
    <name type="scientific">Paratrimastix pyriformis</name>
    <dbReference type="NCBI Taxonomy" id="342808"/>
    <lineage>
        <taxon>Eukaryota</taxon>
        <taxon>Metamonada</taxon>
        <taxon>Preaxostyla</taxon>
        <taxon>Paratrimastigidae</taxon>
        <taxon>Paratrimastix</taxon>
    </lineage>
</organism>
<evidence type="ECO:0008006" key="3">
    <source>
        <dbReference type="Google" id="ProtNLM"/>
    </source>
</evidence>
<proteinExistence type="predicted"/>
<sequence length="86" mass="9488">MKVFVHVKEKTIMVQCGPGNQRIKWLGDVGVARYDSSNGLELGNPKGIRLEDGTRLDMTSQVQTVLPDESHVWVILRGKGQHFGGA</sequence>
<dbReference type="Gene3D" id="3.10.20.90">
    <property type="entry name" value="Phosphatidylinositol 3-kinase Catalytic Subunit, Chain A, domain 1"/>
    <property type="match status" value="1"/>
</dbReference>
<keyword evidence="2" id="KW-1185">Reference proteome</keyword>
<reference evidence="1" key="1">
    <citation type="journal article" date="2022" name="bioRxiv">
        <title>Genomics of Preaxostyla Flagellates Illuminates Evolutionary Transitions and the Path Towards Mitochondrial Loss.</title>
        <authorList>
            <person name="Novak L.V.F."/>
            <person name="Treitli S.C."/>
            <person name="Pyrih J."/>
            <person name="Halakuc P."/>
            <person name="Pipaliya S.V."/>
            <person name="Vacek V."/>
            <person name="Brzon O."/>
            <person name="Soukal P."/>
            <person name="Eme L."/>
            <person name="Dacks J.B."/>
            <person name="Karnkowska A."/>
            <person name="Elias M."/>
            <person name="Hampl V."/>
        </authorList>
    </citation>
    <scope>NUCLEOTIDE SEQUENCE</scope>
    <source>
        <strain evidence="1">RCP-MX</strain>
    </source>
</reference>
<comment type="caution">
    <text evidence="1">The sequence shown here is derived from an EMBL/GenBank/DDBJ whole genome shotgun (WGS) entry which is preliminary data.</text>
</comment>
<evidence type="ECO:0000313" key="1">
    <source>
        <dbReference type="EMBL" id="KAJ4460477.1"/>
    </source>
</evidence>
<dbReference type="EMBL" id="JAPMOS010000013">
    <property type="protein sequence ID" value="KAJ4460477.1"/>
    <property type="molecule type" value="Genomic_DNA"/>
</dbReference>
<evidence type="ECO:0000313" key="2">
    <source>
        <dbReference type="Proteomes" id="UP001141327"/>
    </source>
</evidence>
<accession>A0ABQ8UPS8</accession>
<gene>
    <name evidence="1" type="ORF">PAPYR_3528</name>
</gene>
<dbReference type="Proteomes" id="UP001141327">
    <property type="component" value="Unassembled WGS sequence"/>
</dbReference>
<name>A0ABQ8UPS8_9EUKA</name>
<protein>
    <recommendedName>
        <fullName evidence="3">Par3/HAL N-terminal domain-containing protein</fullName>
    </recommendedName>
</protein>